<evidence type="ECO:0000256" key="2">
    <source>
        <dbReference type="ARBA" id="ARBA00012224"/>
    </source>
</evidence>
<dbReference type="SUPFAM" id="SSF53383">
    <property type="entry name" value="PLP-dependent transferases"/>
    <property type="match status" value="1"/>
</dbReference>
<keyword evidence="3" id="KW-0663">Pyridoxal phosphate</keyword>
<dbReference type="InterPro" id="IPR015422">
    <property type="entry name" value="PyrdxlP-dep_Trfase_small"/>
</dbReference>
<dbReference type="OrthoDB" id="9802872at2"/>
<keyword evidence="4 7" id="KW-0456">Lyase</keyword>
<dbReference type="GO" id="GO:0047804">
    <property type="term" value="F:cysteine-S-conjugate beta-lyase activity"/>
    <property type="evidence" value="ECO:0007669"/>
    <property type="project" value="UniProtKB-EC"/>
</dbReference>
<evidence type="ECO:0000259" key="6">
    <source>
        <dbReference type="Pfam" id="PF00155"/>
    </source>
</evidence>
<dbReference type="InterPro" id="IPR004839">
    <property type="entry name" value="Aminotransferase_I/II_large"/>
</dbReference>
<dbReference type="CDD" id="cd00609">
    <property type="entry name" value="AAT_like"/>
    <property type="match status" value="1"/>
</dbReference>
<dbReference type="PANTHER" id="PTHR43525:SF1">
    <property type="entry name" value="PROTEIN MALY"/>
    <property type="match status" value="1"/>
</dbReference>
<dbReference type="InterPro" id="IPR027619">
    <property type="entry name" value="C-S_lyase_PatB-like"/>
</dbReference>
<evidence type="ECO:0000313" key="8">
    <source>
        <dbReference type="Proteomes" id="UP000181969"/>
    </source>
</evidence>
<dbReference type="EMBL" id="FOTJ01000007">
    <property type="protein sequence ID" value="SFL38294.1"/>
    <property type="molecule type" value="Genomic_DNA"/>
</dbReference>
<dbReference type="GO" id="GO:0030170">
    <property type="term" value="F:pyridoxal phosphate binding"/>
    <property type="evidence" value="ECO:0007669"/>
    <property type="project" value="InterPro"/>
</dbReference>
<dbReference type="NCBIfam" id="TIGR04350">
    <property type="entry name" value="C_S_lyase_PatB"/>
    <property type="match status" value="1"/>
</dbReference>
<dbReference type="InterPro" id="IPR015424">
    <property type="entry name" value="PyrdxlP-dep_Trfase"/>
</dbReference>
<dbReference type="Gene3D" id="3.90.1150.10">
    <property type="entry name" value="Aspartate Aminotransferase, domain 1"/>
    <property type="match status" value="1"/>
</dbReference>
<dbReference type="Pfam" id="PF00155">
    <property type="entry name" value="Aminotran_1_2"/>
    <property type="match status" value="1"/>
</dbReference>
<sequence>MTEFDKIIDRKGTFCTQWDFVEDRFGQKDLLPFTISDTDFAIPDTVNQALQKRIQHPIYGYTRWNHKHFKSAVSAWYQKQFDFAIEEDWILYSPSVIYSLSQLIEIKSQPQEGIIVQTPAYDAFFKTITANERMYVENPLIFHNGKYTIDFIDLEEKLAHPNNKILLFCSPHNPTGRVWTSEELQQVVLLCQKYDVFLVSDEIHMDILRNGKQHHPILKYGTENIALLTSASKTFNFPGLIFSYLLVPDANLREEFCQHLKEKDGLSSCSILGMEATIAAYQTSDRWLEELKSYLDETVDFTRSFLQENLPKIKLIESEATYLLWLDVSEQDIPMDKLQQALINIGKVAIMDGEVYGQEGRNFLRLNIGCSRSKVKDGLERLLKSIQAL</sequence>
<evidence type="ECO:0000256" key="4">
    <source>
        <dbReference type="ARBA" id="ARBA00023239"/>
    </source>
</evidence>
<dbReference type="PANTHER" id="PTHR43525">
    <property type="entry name" value="PROTEIN MALY"/>
    <property type="match status" value="1"/>
</dbReference>
<evidence type="ECO:0000256" key="1">
    <source>
        <dbReference type="ARBA" id="ARBA00001933"/>
    </source>
</evidence>
<dbReference type="InterPro" id="IPR051798">
    <property type="entry name" value="Class-II_PLP-Dep_Aminotrans"/>
</dbReference>
<evidence type="ECO:0000313" key="7">
    <source>
        <dbReference type="EMBL" id="SFL38294.1"/>
    </source>
</evidence>
<evidence type="ECO:0000256" key="5">
    <source>
        <dbReference type="ARBA" id="ARBA00037974"/>
    </source>
</evidence>
<dbReference type="InterPro" id="IPR015421">
    <property type="entry name" value="PyrdxlP-dep_Trfase_major"/>
</dbReference>
<comment type="cofactor">
    <cofactor evidence="1">
        <name>pyridoxal 5'-phosphate</name>
        <dbReference type="ChEBI" id="CHEBI:597326"/>
    </cofactor>
</comment>
<gene>
    <name evidence="7" type="ORF">SAMN05216438_10777</name>
</gene>
<feature type="domain" description="Aminotransferase class I/classII large" evidence="6">
    <location>
        <begin position="29"/>
        <end position="382"/>
    </location>
</feature>
<dbReference type="Gene3D" id="3.40.640.10">
    <property type="entry name" value="Type I PLP-dependent aspartate aminotransferase-like (Major domain)"/>
    <property type="match status" value="1"/>
</dbReference>
<organism evidence="7 8">
    <name type="scientific">Lactococcus garvieae</name>
    <dbReference type="NCBI Taxonomy" id="1363"/>
    <lineage>
        <taxon>Bacteria</taxon>
        <taxon>Bacillati</taxon>
        <taxon>Bacillota</taxon>
        <taxon>Bacilli</taxon>
        <taxon>Lactobacillales</taxon>
        <taxon>Streptococcaceae</taxon>
        <taxon>Lactococcus</taxon>
    </lineage>
</organism>
<accession>A0A1I4H7S7</accession>
<protein>
    <recommendedName>
        <fullName evidence="2">cysteine-S-conjugate beta-lyase</fullName>
        <ecNumber evidence="2">4.4.1.13</ecNumber>
    </recommendedName>
</protein>
<comment type="similarity">
    <text evidence="5">Belongs to the class-II pyridoxal-phosphate-dependent aminotransferase family. MalY/PatB cystathionine beta-lyase subfamily.</text>
</comment>
<name>A0A1I4H7S7_9LACT</name>
<evidence type="ECO:0000256" key="3">
    <source>
        <dbReference type="ARBA" id="ARBA00022898"/>
    </source>
</evidence>
<dbReference type="RefSeq" id="WP_074751229.1">
    <property type="nucleotide sequence ID" value="NZ_CAXVJC010000005.1"/>
</dbReference>
<reference evidence="7 8" key="1">
    <citation type="submission" date="2016-10" db="EMBL/GenBank/DDBJ databases">
        <authorList>
            <person name="de Groot N.N."/>
        </authorList>
    </citation>
    <scope>NUCLEOTIDE SEQUENCE [LARGE SCALE GENOMIC DNA]</scope>
    <source>
        <strain evidence="7 8">M79</strain>
    </source>
</reference>
<dbReference type="AlphaFoldDB" id="A0A1I4H7S7"/>
<dbReference type="Proteomes" id="UP000181969">
    <property type="component" value="Unassembled WGS sequence"/>
</dbReference>
<dbReference type="EC" id="4.4.1.13" evidence="2"/>
<proteinExistence type="inferred from homology"/>